<feature type="domain" description="Outer membrane protein beta-barrel" evidence="5">
    <location>
        <begin position="466"/>
        <end position="772"/>
    </location>
</feature>
<dbReference type="Proteomes" id="UP000249873">
    <property type="component" value="Chromosome"/>
</dbReference>
<dbReference type="KEGG" id="als:DJ013_12310"/>
<reference evidence="6 7" key="1">
    <citation type="submission" date="2018-05" db="EMBL/GenBank/DDBJ databases">
        <title>Complete genome sequence of Arcticibacterium luteifluviistationis SM1504T, a cytophagaceae bacterium isolated from Arctic surface seawater.</title>
        <authorList>
            <person name="Li Y."/>
            <person name="Qin Q.-L."/>
        </authorList>
    </citation>
    <scope>NUCLEOTIDE SEQUENCE [LARGE SCALE GENOMIC DNA]</scope>
    <source>
        <strain evidence="6 7">SM1504</strain>
    </source>
</reference>
<keyword evidence="2" id="KW-0472">Membrane</keyword>
<evidence type="ECO:0000256" key="4">
    <source>
        <dbReference type="SAM" id="SignalP"/>
    </source>
</evidence>
<dbReference type="InterPro" id="IPR013784">
    <property type="entry name" value="Carb-bd-like_fold"/>
</dbReference>
<accession>A0A2Z4GC91</accession>
<feature type="chain" id="PRO_5016329272" evidence="4">
    <location>
        <begin position="21"/>
        <end position="938"/>
    </location>
</feature>
<dbReference type="SUPFAM" id="SSF49452">
    <property type="entry name" value="Starch-binding domain-like"/>
    <property type="match status" value="1"/>
</dbReference>
<keyword evidence="4" id="KW-0732">Signal</keyword>
<keyword evidence="6" id="KW-0675">Receptor</keyword>
<evidence type="ECO:0000259" key="5">
    <source>
        <dbReference type="Pfam" id="PF14905"/>
    </source>
</evidence>
<evidence type="ECO:0000313" key="7">
    <source>
        <dbReference type="Proteomes" id="UP000249873"/>
    </source>
</evidence>
<protein>
    <submittedName>
        <fullName evidence="6">TonB-dependent receptor</fullName>
    </submittedName>
</protein>
<dbReference type="GO" id="GO:0009279">
    <property type="term" value="C:cell outer membrane"/>
    <property type="evidence" value="ECO:0007669"/>
    <property type="project" value="UniProtKB-SubCell"/>
</dbReference>
<dbReference type="InterPro" id="IPR041700">
    <property type="entry name" value="OMP_b-brl_3"/>
</dbReference>
<dbReference type="EMBL" id="CP029480">
    <property type="protein sequence ID" value="AWV98912.1"/>
    <property type="molecule type" value="Genomic_DNA"/>
</dbReference>
<evidence type="ECO:0000256" key="3">
    <source>
        <dbReference type="ARBA" id="ARBA00023237"/>
    </source>
</evidence>
<dbReference type="RefSeq" id="WP_111372105.1">
    <property type="nucleotide sequence ID" value="NZ_CP029480.1"/>
</dbReference>
<dbReference type="GO" id="GO:0030246">
    <property type="term" value="F:carbohydrate binding"/>
    <property type="evidence" value="ECO:0007669"/>
    <property type="project" value="InterPro"/>
</dbReference>
<feature type="signal peptide" evidence="4">
    <location>
        <begin position="1"/>
        <end position="20"/>
    </location>
</feature>
<sequence>MKNTTLLCIALCFACTFSKAQSSRINISGTLVDSSSTVLSFASVLLLMPEDSALVTYTLSDDDGAFSFKNLPARDYLVKATYISYLPHQILVKPGEDKDIDLGQILLKPISKELYEVVVKTARAPISIKGDTIEYDASKFKVPPGSSVEDLLRKLPGMEVDQDGNLRAQGESVQKVTVDGKRFFGGDTKMATKNLQADIIKKVQVFDDKSEQSKLTGIDDGNTEKTVNLELKEEAKKGGFGKVTAGLGTDSRAMASGNYNKFDSKNQFSLLGFGNNVNQSGMSYEDYEEFKGSNSYNWGNSGDFGFTRTTGYSNFFNTNDDSFSIPVGGNGDGFSKNAAGGINYNYNHKKDEVSANYFYNQTRQEVDAFQNRQNFITNSLSNQTTDQSNQNNFNGTHRVSLRAQKELDTLNTITFIGNGRIGNREVNYQSLQEIFKSDGFKANKSDIENSSERFSYALSSTLLFRHKFKKKGRNFSWSGGYDYSNNDSEDLQKSINEFYSSTDANDVIKSINQINATQNKADQLKSSVLWIEPFAKKFAWETFYNFNRSGSEVDRNVTDKFPDKPNETNLNLTRLYDNEILYNRVGTSVRYSHKGINFTTGLARVFYNIDGKLIGPPNIGDGIVDKDYQAWTPYSALSLRLRNNKSFRFNYTMGLNAPSSNDLQPIVDNSNPLYIREGNPDLLPEVTHQVSGNFNMYNPVNFVNLYLRAEYNYNVNQIIYNQNIDPETFITSTKPVNVTGGSSTNTYMYFGFPLKKTKATMGLNANVRFSTYLANINDVLNETKSDNYGIGANLNLTPIDWFTFYGYANWSIGNTSYSINNQQDLKIVSNYYNGEMNIKLPKDFFWSSNLNYRIYSNERLGFDQKVPIFNMSVYKLLGEKKKAEIRLSAYDIFKKNLGISQYASQNFISTREVQTLSRYFMLSFTYNMRGVSDKITRR</sequence>
<evidence type="ECO:0000256" key="2">
    <source>
        <dbReference type="ARBA" id="ARBA00023136"/>
    </source>
</evidence>
<name>A0A2Z4GC91_9BACT</name>
<dbReference type="Pfam" id="PF14905">
    <property type="entry name" value="OMP_b-brl_3"/>
    <property type="match status" value="2"/>
</dbReference>
<feature type="domain" description="Outer membrane protein beta-barrel" evidence="5">
    <location>
        <begin position="781"/>
        <end position="926"/>
    </location>
</feature>
<gene>
    <name evidence="6" type="ORF">DJ013_12310</name>
</gene>
<organism evidence="6 7">
    <name type="scientific">Arcticibacterium luteifluviistationis</name>
    <dbReference type="NCBI Taxonomy" id="1784714"/>
    <lineage>
        <taxon>Bacteria</taxon>
        <taxon>Pseudomonadati</taxon>
        <taxon>Bacteroidota</taxon>
        <taxon>Cytophagia</taxon>
        <taxon>Cytophagales</taxon>
        <taxon>Leadbetterellaceae</taxon>
        <taxon>Arcticibacterium</taxon>
    </lineage>
</organism>
<keyword evidence="7" id="KW-1185">Reference proteome</keyword>
<dbReference type="AlphaFoldDB" id="A0A2Z4GC91"/>
<dbReference type="OrthoDB" id="1682379at2"/>
<evidence type="ECO:0000256" key="1">
    <source>
        <dbReference type="ARBA" id="ARBA00004442"/>
    </source>
</evidence>
<keyword evidence="3" id="KW-0998">Cell outer membrane</keyword>
<dbReference type="Gene3D" id="2.40.170.20">
    <property type="entry name" value="TonB-dependent receptor, beta-barrel domain"/>
    <property type="match status" value="1"/>
</dbReference>
<proteinExistence type="predicted"/>
<comment type="subcellular location">
    <subcellularLocation>
        <location evidence="1">Cell outer membrane</location>
    </subcellularLocation>
</comment>
<dbReference type="SUPFAM" id="SSF56935">
    <property type="entry name" value="Porins"/>
    <property type="match status" value="1"/>
</dbReference>
<evidence type="ECO:0000313" key="6">
    <source>
        <dbReference type="EMBL" id="AWV98912.1"/>
    </source>
</evidence>
<dbReference type="Pfam" id="PF13620">
    <property type="entry name" value="CarboxypepD_reg"/>
    <property type="match status" value="1"/>
</dbReference>
<dbReference type="InterPro" id="IPR036942">
    <property type="entry name" value="Beta-barrel_TonB_sf"/>
</dbReference>